<dbReference type="SUPFAM" id="SSF56112">
    <property type="entry name" value="Protein kinase-like (PK-like)"/>
    <property type="match status" value="1"/>
</dbReference>
<keyword evidence="2" id="KW-0808">Transferase</keyword>
<sequence length="320" mass="37276">MHSSTKSQLTTKQINNLVSTHFPAQQIEAIIELTDGYFNNAYRISFIGYQPVILKIAPTPMTQVMTYEHNILQTEVDMLELVKQATNIPVPAVLAYDFSRHQCPSAYFFMEEIIGTPLNKIAKLHENIAKDIFLYQLGQYNFTLNQLTNTTFGYPGEKKLQANNWFDCFYQMIVWAIQDRLTLAIPLSVSDQAILELLKKHKYYFEAVESAQLVHWDLWAGNVFVDNKQISGIIDFERCLWGDPLLEVGFRSHQNDRPFLAGYGKSTFSAQEQIRIRWYDLYLYLIVAQEGTYRRYQQNDFHSWANGLLKETYDFLLRTS</sequence>
<dbReference type="RefSeq" id="WP_091499850.1">
    <property type="nucleotide sequence ID" value="NZ_FODJ01000013.1"/>
</dbReference>
<dbReference type="GO" id="GO:0016301">
    <property type="term" value="F:kinase activity"/>
    <property type="evidence" value="ECO:0007669"/>
    <property type="project" value="UniProtKB-KW"/>
</dbReference>
<dbReference type="Gene3D" id="3.30.200.20">
    <property type="entry name" value="Phosphorylase Kinase, domain 1"/>
    <property type="match status" value="1"/>
</dbReference>
<dbReference type="EMBL" id="FODJ01000013">
    <property type="protein sequence ID" value="SEO79433.1"/>
    <property type="molecule type" value="Genomic_DNA"/>
</dbReference>
<accession>A0A1H8SMK5</accession>
<dbReference type="PANTHER" id="PTHR21310:SF15">
    <property type="entry name" value="AMINOGLYCOSIDE PHOSPHOTRANSFERASE DOMAIN-CONTAINING PROTEIN"/>
    <property type="match status" value="1"/>
</dbReference>
<dbReference type="OrthoDB" id="3806873at2"/>
<keyword evidence="3" id="KW-1185">Reference proteome</keyword>
<dbReference type="Pfam" id="PF01636">
    <property type="entry name" value="APH"/>
    <property type="match status" value="1"/>
</dbReference>
<evidence type="ECO:0000313" key="2">
    <source>
        <dbReference type="EMBL" id="SEO79433.1"/>
    </source>
</evidence>
<protein>
    <submittedName>
        <fullName evidence="2">Fructosamine-3-kinase</fullName>
    </submittedName>
</protein>
<dbReference type="InterPro" id="IPR011009">
    <property type="entry name" value="Kinase-like_dom_sf"/>
</dbReference>
<dbReference type="STRING" id="872970.SAMN04488134_11328"/>
<dbReference type="Proteomes" id="UP000199300">
    <property type="component" value="Unassembled WGS sequence"/>
</dbReference>
<evidence type="ECO:0000259" key="1">
    <source>
        <dbReference type="Pfam" id="PF01636"/>
    </source>
</evidence>
<proteinExistence type="predicted"/>
<dbReference type="AlphaFoldDB" id="A0A1H8SMK5"/>
<evidence type="ECO:0000313" key="3">
    <source>
        <dbReference type="Proteomes" id="UP000199300"/>
    </source>
</evidence>
<reference evidence="2 3" key="1">
    <citation type="submission" date="2016-10" db="EMBL/GenBank/DDBJ databases">
        <authorList>
            <person name="de Groot N.N."/>
        </authorList>
    </citation>
    <scope>NUCLEOTIDE SEQUENCE [LARGE SCALE GENOMIC DNA]</scope>
    <source>
        <strain evidence="2 3">CGMCC 1.10434</strain>
    </source>
</reference>
<dbReference type="Gene3D" id="3.90.1200.10">
    <property type="match status" value="1"/>
</dbReference>
<keyword evidence="2" id="KW-0418">Kinase</keyword>
<name>A0A1H8SMK5_9BACI</name>
<feature type="domain" description="Aminoglycoside phosphotransferase" evidence="1">
    <location>
        <begin position="32"/>
        <end position="252"/>
    </location>
</feature>
<gene>
    <name evidence="2" type="ORF">SAMN04488134_11328</name>
</gene>
<dbReference type="InterPro" id="IPR002575">
    <property type="entry name" value="Aminoglycoside_PTrfase"/>
</dbReference>
<dbReference type="PANTHER" id="PTHR21310">
    <property type="entry name" value="AMINOGLYCOSIDE PHOSPHOTRANSFERASE-RELATED-RELATED"/>
    <property type="match status" value="1"/>
</dbReference>
<dbReference type="InterPro" id="IPR051678">
    <property type="entry name" value="AGP_Transferase"/>
</dbReference>
<organism evidence="2 3">
    <name type="scientific">Amphibacillus marinus</name>
    <dbReference type="NCBI Taxonomy" id="872970"/>
    <lineage>
        <taxon>Bacteria</taxon>
        <taxon>Bacillati</taxon>
        <taxon>Bacillota</taxon>
        <taxon>Bacilli</taxon>
        <taxon>Bacillales</taxon>
        <taxon>Bacillaceae</taxon>
        <taxon>Amphibacillus</taxon>
    </lineage>
</organism>